<dbReference type="RefSeq" id="XP_003035974.1">
    <property type="nucleotide sequence ID" value="XM_003035928.1"/>
</dbReference>
<accession>D8PWN4</accession>
<feature type="compositionally biased region" description="Low complexity" evidence="1">
    <location>
        <begin position="37"/>
        <end position="76"/>
    </location>
</feature>
<dbReference type="Proteomes" id="UP000007431">
    <property type="component" value="Unassembled WGS sequence"/>
</dbReference>
<gene>
    <name evidence="2" type="ORF">SCHCODRAFT_105606</name>
</gene>
<evidence type="ECO:0000256" key="1">
    <source>
        <dbReference type="SAM" id="MobiDB-lite"/>
    </source>
</evidence>
<dbReference type="OrthoDB" id="10563797at2759"/>
<protein>
    <submittedName>
        <fullName evidence="2">Uncharacterized protein</fullName>
    </submittedName>
</protein>
<dbReference type="InParanoid" id="D8PWN4"/>
<evidence type="ECO:0000313" key="3">
    <source>
        <dbReference type="Proteomes" id="UP000007431"/>
    </source>
</evidence>
<dbReference type="AlphaFoldDB" id="D8PWN4"/>
<dbReference type="VEuPathDB" id="FungiDB:SCHCODRAFT_02682823"/>
<sequence>MARTNPTARPIPRDSLASSMVSATASTPFSPKPSPSPSESSSDGSATSISSVPQNPCPPRANACAASPACGGLNPPNISPNPPPGIRGSGRHLNYAEMGALRGLLFLDKERNGAIGTFYNPPTP</sequence>
<dbReference type="HOGENOM" id="CLU_2005226_0_0_1"/>
<proteinExistence type="predicted"/>
<feature type="region of interest" description="Disordered" evidence="1">
    <location>
        <begin position="1"/>
        <end position="91"/>
    </location>
</feature>
<reference evidence="2 3" key="1">
    <citation type="journal article" date="2010" name="Nat. Biotechnol.">
        <title>Genome sequence of the model mushroom Schizophyllum commune.</title>
        <authorList>
            <person name="Ohm R.A."/>
            <person name="de Jong J.F."/>
            <person name="Lugones L.G."/>
            <person name="Aerts A."/>
            <person name="Kothe E."/>
            <person name="Stajich J.E."/>
            <person name="de Vries R.P."/>
            <person name="Record E."/>
            <person name="Levasseur A."/>
            <person name="Baker S.E."/>
            <person name="Bartholomew K.A."/>
            <person name="Coutinho P.M."/>
            <person name="Erdmann S."/>
            <person name="Fowler T.J."/>
            <person name="Gathman A.C."/>
            <person name="Lombard V."/>
            <person name="Henrissat B."/>
            <person name="Knabe N."/>
            <person name="Kuees U."/>
            <person name="Lilly W.W."/>
            <person name="Lindquist E."/>
            <person name="Lucas S."/>
            <person name="Magnuson J.K."/>
            <person name="Piumi F."/>
            <person name="Raudaskoski M."/>
            <person name="Salamov A."/>
            <person name="Schmutz J."/>
            <person name="Schwarze F.W.M.R."/>
            <person name="vanKuyk P.A."/>
            <person name="Horton J.S."/>
            <person name="Grigoriev I.V."/>
            <person name="Woesten H.A.B."/>
        </authorList>
    </citation>
    <scope>NUCLEOTIDE SEQUENCE [LARGE SCALE GENOMIC DNA]</scope>
    <source>
        <strain evidence="3">H4-8 / FGSC 9210</strain>
    </source>
</reference>
<feature type="non-terminal residue" evidence="2">
    <location>
        <position position="124"/>
    </location>
</feature>
<organism evidence="3">
    <name type="scientific">Schizophyllum commune (strain H4-8 / FGSC 9210)</name>
    <name type="common">Split gill fungus</name>
    <dbReference type="NCBI Taxonomy" id="578458"/>
    <lineage>
        <taxon>Eukaryota</taxon>
        <taxon>Fungi</taxon>
        <taxon>Dikarya</taxon>
        <taxon>Basidiomycota</taxon>
        <taxon>Agaricomycotina</taxon>
        <taxon>Agaricomycetes</taxon>
        <taxon>Agaricomycetidae</taxon>
        <taxon>Agaricales</taxon>
        <taxon>Schizophyllaceae</taxon>
        <taxon>Schizophyllum</taxon>
    </lineage>
</organism>
<dbReference type="EMBL" id="GL377303">
    <property type="protein sequence ID" value="EFJ01072.1"/>
    <property type="molecule type" value="Genomic_DNA"/>
</dbReference>
<keyword evidence="3" id="KW-1185">Reference proteome</keyword>
<name>D8PWN4_SCHCM</name>
<dbReference type="KEGG" id="scm:SCHCO_02682823"/>
<dbReference type="GeneID" id="9595743"/>
<evidence type="ECO:0000313" key="2">
    <source>
        <dbReference type="EMBL" id="EFJ01072.1"/>
    </source>
</evidence>